<dbReference type="PANTHER" id="PTHR35580">
    <property type="entry name" value="CELL SURFACE GLYCOPROTEIN (S-LAYER PROTEIN)-LIKE PROTEIN"/>
    <property type="match status" value="1"/>
</dbReference>
<dbReference type="InterPro" id="IPR052918">
    <property type="entry name" value="Motility_Chemotaxis_Reg"/>
</dbReference>
<keyword evidence="3" id="KW-0963">Cytoplasm</keyword>
<dbReference type="Pfam" id="PF17963">
    <property type="entry name" value="Big_9"/>
    <property type="match status" value="1"/>
</dbReference>
<sequence length="2549" mass="257654">MTTFKRGFFSAGKTLLVIAALALALASQARADSILTNILGSNTTSQCVVNDVDVDSSGNCYYTGSFNGTVDFGGGDVTDPNPDGTGGSIFIAKYNGSGVLQWVRAIGGTKISTTYGDVGRQIAVDASGNVYAAGLFKGNVTTGTLDFDPGAGAVERAGTQGNDSAFTVKLDGSGLFQWVWTFKAFTGATAHVAVNSSSVYIFGAYTGAAAPNSTPMTDGAGTDFFPTDSGNANHYYAVKLASSTGARTWTSIAPNSASGYSSGTAQGVTVDSSGNMYCVGNLGGNTFGSTQLLSGTPPSTYAMGFIWKLDASGATTWARKIQSTSSTTCRGVVTDTDGNVYVAGSYQGTADFDPGSGTTTVISPGANNDLCVIKLTSAGDHVWNYVNGGSGVDSADRLCLDQTAGALYVQGSHQGGFLSLTTQGFADILTMRLATSDGSLGWAKSFGSTRTELVGGIAINSGGVKIAATIRNTSDVDPSAGVLNAATSLDNVPGLASVSWTASGDLASAVATAPEIAVTESAANVADNGSLSFGTTTVGTVVTKTFTVNNTGTATLNLSNLSVPSGFSIAQNFGSSTVAANGSTTFQITMTAAAAATPSGTLSFDTNDSDENPYNFTVSGTVAAPPNVAQLGTPAFVTVADSIASYTVNAGTNRLLLVTVSHAETAETAAASAVTFAGQAMTQVGVKKDGLSVDSIWARVLGSGSSVTGAIVATRYPSMGTKPLSFLSAQAFENVDQTTPTSGATTNANATAGNSSVNVPSAVGDMVMDLYDVWALSGVPNPSVNGGQTPLNNSGPLPINANNLGGYGGTAHYQTSTKPGAAGTVSIGWTATANAAIQVGLNIKRAAGGGGAPEITVTESAANVADNGSLSFGTTTVGTVVTKTFTVNNTGTATLNLSSLSVPSGFSIAQNFGSSTVAANGSTTFQITMTAAAAATPSGTLSFDTNDSDENPYNFTVSGTISLPPPDLTVGITHSPAGFIRGQTGTLTFVVNNIGTGASSGTFSINSAMPGGLVVNSIVSGSGWNFTASTSTTVQGTYTGSIAAGGTSPTATVTVDVASNAPASLNVSGTVTGGGETNTANNTGSDTIPVLAPEIAVTGNGNNIADGALLAAASSTNATDFGSTPVQGGAVEMTYTISNSGGAPLNLSGTPKVSVNSSDFTVTQQPAATVAAGGNTTFKVSFDPSTAGVISATVSVANNDGDENPFDFVVKGTGTGPQTFDLAGNAVSNTPFDGGQSYIYTTVPPYMGSTGVLDTTFDGDGKRVHPFGNAGDGAYAVAIQSDGKIVATGYTLNTSTSVNNVPIVRYNSNGSFDTSFDGDGKVASVFGTADAWANGVAIQSDGKIVVAGMATAGASGKVFLVARYTSGGALDTSFGAIGYAMTDVSASVHEDVAYALVIQSDGKILVAGTCDTSSQGRQFAIVRYTSGGILDTGFGSGGKVFTDFTTGDDIARAITIQPDGKIIVAGEAGASSDFAAARYLADGTLDTTFNTTGKFTHSITAGTDGARGVGVQSSGAIVLGGFAGTGNSRDMALVRLTSTGLLDTTFNSTGVVTTPIGSGVDEGRSLIVQPDDKLILAGASHNGTNHDVAVVRYTSEGVLDTSFNTTGKVVTPVGVGNDVASAAALQSTGEIVVAGETTVGNNQDFLLVRYGLGNVPTTSAEIVVEQPAGSGLLDGTASVAFGSQEVATTATKTFTIKNTGTGVLNVIGVSFTGADADDFSATAPGSTVAATNGSTTFDVTFSPLGAGDREAVMHIASDDADEGSFDIQVTGKGLAVISGTWTGGTPLVSTSGPFDATGITFETDLGYVPTPEEVVTFVHADGGITGHFNDLPDGGVVAMAINGVIYYFQVDYTGTDITLKNFTPTGAAAWKWVGGPKARNGIGVYGTLGTADSGNNPGARQGAMNWRAPDGSLWMFGGYGHASVSSPTPRYLNDVWQYRRDIGQWVWRAGANIANQLGVYGTQGTEAAANTPGSRHSGTTWTDGDGNLWMFGGYGVGSASGVGPLNDLWRFNRTNAQWTHMKGSNLINGTATYGTQGAAAAGNTPGSRSNAAGFYRNGSLWLFGGYNGANYYNDLWRYDIATGNWTWVGGSSTPNQNGVYGTQGTAAAGNMPGSRRDATAWTALDGTLWLFGGLGLPESGAVAADMSDLWSYDPVSGNWTWRKGVKTTGATGVYGTINMPASTNLPGARSAGSGWVTVDGDLWLVAGFKDSGLGFDDVWIYDVATNQWTWKLGSEGLLSQTGVYGTQGEPDAANKPGGRFTPSTWVTLNGTLWIFGGGGADGLGGTGRLSDLWSYGIPMPNGAINDSGSLAAFPDSLILNAAPTAGDATAGTMAYVPVSGQLTGEDADGDPIKFNSAGATAGSKGTLTLNADGTWTYTPAYGFTGLASFQFKANDNYGGVSSVKTLIISVIPNPADSDGDGIADAFEQQMWGSLATADGEGDADLDGQSNYFEFLAGTNPLDGGERLGTTPTIGGVGTANGGVLLQLNHVRPGVNYHLETSADLEAWSRIGTFTFDAAGSATLEDPTPATGAPRFYRMSLEATPAVIVP</sequence>
<evidence type="ECO:0000256" key="3">
    <source>
        <dbReference type="ARBA" id="ARBA00022490"/>
    </source>
</evidence>
<evidence type="ECO:0000259" key="7">
    <source>
        <dbReference type="Pfam" id="PF22544"/>
    </source>
</evidence>
<keyword evidence="9" id="KW-1185">Reference proteome</keyword>
<gene>
    <name evidence="8" type="ORF">BGE01nite_46700</name>
</gene>
<feature type="domain" description="HYDIN/VesB/CFA65-like Ig-like" evidence="7">
    <location>
        <begin position="1680"/>
        <end position="1762"/>
    </location>
</feature>
<dbReference type="Gene3D" id="2.60.40.10">
    <property type="entry name" value="Immunoglobulins"/>
    <property type="match status" value="5"/>
</dbReference>
<dbReference type="InterPro" id="IPR015915">
    <property type="entry name" value="Kelch-typ_b-propeller"/>
</dbReference>
<dbReference type="GO" id="GO:0005737">
    <property type="term" value="C:cytoplasm"/>
    <property type="evidence" value="ECO:0007669"/>
    <property type="project" value="UniProtKB-SubCell"/>
</dbReference>
<dbReference type="NCBIfam" id="NF012200">
    <property type="entry name" value="choice_anch_D"/>
    <property type="match status" value="4"/>
</dbReference>
<feature type="signal peptide" evidence="6">
    <location>
        <begin position="1"/>
        <end position="31"/>
    </location>
</feature>
<dbReference type="InterPro" id="IPR017868">
    <property type="entry name" value="Filamin/ABP280_repeat-like"/>
</dbReference>
<comment type="subcellular location">
    <subcellularLocation>
        <location evidence="1">Cell projection</location>
        <location evidence="1">Cilium</location>
    </subcellularLocation>
    <subcellularLocation>
        <location evidence="2">Cytoplasm</location>
    </subcellularLocation>
</comment>
<dbReference type="SUPFAM" id="SSF63829">
    <property type="entry name" value="Calcium-dependent phosphotriesterase"/>
    <property type="match status" value="1"/>
</dbReference>
<evidence type="ECO:0000256" key="2">
    <source>
        <dbReference type="ARBA" id="ARBA00004496"/>
    </source>
</evidence>
<dbReference type="Proteomes" id="UP000321577">
    <property type="component" value="Unassembled WGS sequence"/>
</dbReference>
<dbReference type="OrthoDB" id="200215at2"/>
<evidence type="ECO:0000256" key="1">
    <source>
        <dbReference type="ARBA" id="ARBA00004138"/>
    </source>
</evidence>
<evidence type="ECO:0000256" key="4">
    <source>
        <dbReference type="ARBA" id="ARBA00023069"/>
    </source>
</evidence>
<evidence type="ECO:0000313" key="8">
    <source>
        <dbReference type="EMBL" id="GEP45379.1"/>
    </source>
</evidence>
<dbReference type="SUPFAM" id="SSF117281">
    <property type="entry name" value="Kelch motif"/>
    <property type="match status" value="1"/>
</dbReference>
<accession>A0A512MF63</accession>
<proteinExistence type="predicted"/>
<comment type="caution">
    <text evidence="8">The sequence shown here is derived from an EMBL/GenBank/DDBJ whole genome shotgun (WGS) entry which is preliminary data.</text>
</comment>
<dbReference type="Gene3D" id="2.60.40.2810">
    <property type="match status" value="1"/>
</dbReference>
<dbReference type="Pfam" id="PF24681">
    <property type="entry name" value="Kelch_KLHDC2_KLHL20_DRC7"/>
    <property type="match status" value="1"/>
</dbReference>
<dbReference type="Pfam" id="PF06739">
    <property type="entry name" value="SBBP"/>
    <property type="match status" value="1"/>
</dbReference>
<dbReference type="InterPro" id="IPR053879">
    <property type="entry name" value="HYDIN_VesB_CFA65-like_Ig"/>
</dbReference>
<evidence type="ECO:0000313" key="9">
    <source>
        <dbReference type="Proteomes" id="UP000321577"/>
    </source>
</evidence>
<dbReference type="RefSeq" id="WP_146854221.1">
    <property type="nucleotide sequence ID" value="NZ_BKAG01000048.1"/>
</dbReference>
<dbReference type="Pfam" id="PF17164">
    <property type="entry name" value="DUF5122"/>
    <property type="match status" value="7"/>
</dbReference>
<evidence type="ECO:0000256" key="6">
    <source>
        <dbReference type="SAM" id="SignalP"/>
    </source>
</evidence>
<reference evidence="8 9" key="1">
    <citation type="submission" date="2019-07" db="EMBL/GenBank/DDBJ databases">
        <title>Whole genome shotgun sequence of Brevifollis gellanilyticus NBRC 108608.</title>
        <authorList>
            <person name="Hosoyama A."/>
            <person name="Uohara A."/>
            <person name="Ohji S."/>
            <person name="Ichikawa N."/>
        </authorList>
    </citation>
    <scope>NUCLEOTIDE SEQUENCE [LARGE SCALE GENOMIC DNA]</scope>
    <source>
        <strain evidence="8 9">NBRC 108608</strain>
    </source>
</reference>
<dbReference type="InterPro" id="IPR013431">
    <property type="entry name" value="Delta_60_rpt"/>
</dbReference>
<name>A0A512MF63_9BACT</name>
<dbReference type="InterPro" id="IPR010620">
    <property type="entry name" value="SBBP_repeat"/>
</dbReference>
<dbReference type="InterPro" id="IPR010221">
    <property type="entry name" value="VCBS_dom"/>
</dbReference>
<keyword evidence="6" id="KW-0732">Signal</keyword>
<dbReference type="Pfam" id="PF22544">
    <property type="entry name" value="HYDIN_VesB_CFA65-like_Ig"/>
    <property type="match status" value="2"/>
</dbReference>
<dbReference type="InterPro" id="IPR013783">
    <property type="entry name" value="Ig-like_fold"/>
</dbReference>
<dbReference type="PANTHER" id="PTHR35580:SF1">
    <property type="entry name" value="PHYTASE-LIKE DOMAIN-CONTAINING PROTEIN"/>
    <property type="match status" value="1"/>
</dbReference>
<dbReference type="NCBIfam" id="TIGR01965">
    <property type="entry name" value="VCBS_repeat"/>
    <property type="match status" value="1"/>
</dbReference>
<dbReference type="Gene3D" id="2.80.10.50">
    <property type="match status" value="3"/>
</dbReference>
<dbReference type="EMBL" id="BKAG01000048">
    <property type="protein sequence ID" value="GEP45379.1"/>
    <property type="molecule type" value="Genomic_DNA"/>
</dbReference>
<dbReference type="PROSITE" id="PS50194">
    <property type="entry name" value="FILAMIN_REPEAT"/>
    <property type="match status" value="1"/>
</dbReference>
<dbReference type="Gene3D" id="2.120.10.80">
    <property type="entry name" value="Kelch-type beta propeller"/>
    <property type="match status" value="2"/>
</dbReference>
<protein>
    <recommendedName>
        <fullName evidence="7">HYDIN/VesB/CFA65-like Ig-like domain-containing protein</fullName>
    </recommendedName>
</protein>
<dbReference type="NCBIfam" id="TIGR02608">
    <property type="entry name" value="delta_60_rpt"/>
    <property type="match status" value="7"/>
</dbReference>
<feature type="domain" description="HYDIN/VesB/CFA65-like Ig-like" evidence="7">
    <location>
        <begin position="1117"/>
        <end position="1204"/>
    </location>
</feature>
<keyword evidence="4" id="KW-0969">Cilium</keyword>
<feature type="chain" id="PRO_5022155455" description="HYDIN/VesB/CFA65-like Ig-like domain-containing protein" evidence="6">
    <location>
        <begin position="32"/>
        <end position="2549"/>
    </location>
</feature>
<organism evidence="8 9">
    <name type="scientific">Brevifollis gellanilyticus</name>
    <dbReference type="NCBI Taxonomy" id="748831"/>
    <lineage>
        <taxon>Bacteria</taxon>
        <taxon>Pseudomonadati</taxon>
        <taxon>Verrucomicrobiota</taxon>
        <taxon>Verrucomicrobiia</taxon>
        <taxon>Verrucomicrobiales</taxon>
        <taxon>Verrucomicrobiaceae</taxon>
    </lineage>
</organism>
<evidence type="ECO:0000256" key="5">
    <source>
        <dbReference type="ARBA" id="ARBA00023273"/>
    </source>
</evidence>
<keyword evidence="5" id="KW-0966">Cell projection</keyword>